<dbReference type="GO" id="GO:0003676">
    <property type="term" value="F:nucleic acid binding"/>
    <property type="evidence" value="ECO:0007669"/>
    <property type="project" value="InterPro"/>
</dbReference>
<dbReference type="InterPro" id="IPR036397">
    <property type="entry name" value="RNaseH_sf"/>
</dbReference>
<dbReference type="PANTHER" id="PTHR37984:SF5">
    <property type="entry name" value="PROTEIN NYNRIN-LIKE"/>
    <property type="match status" value="1"/>
</dbReference>
<reference evidence="2 3" key="1">
    <citation type="journal article" date="2013" name="BMC Genomics">
        <title>Genome sequencing and comparative genomics of honey bee microsporidia, Nosema apis reveal novel insights into host-parasite interactions.</title>
        <authorList>
            <person name="Chen Yp."/>
            <person name="Pettis J.S."/>
            <person name="Zhao Y."/>
            <person name="Liu X."/>
            <person name="Tallon L.J."/>
            <person name="Sadzewicz L.D."/>
            <person name="Li R."/>
            <person name="Zheng H."/>
            <person name="Huang S."/>
            <person name="Zhang X."/>
            <person name="Hamilton M.C."/>
            <person name="Pernal S.F."/>
            <person name="Melathopoulos A.P."/>
            <person name="Yan X."/>
            <person name="Evans J.D."/>
        </authorList>
    </citation>
    <scope>NUCLEOTIDE SEQUENCE [LARGE SCALE GENOMIC DNA]</scope>
    <source>
        <strain evidence="2 3">BRL 01</strain>
    </source>
</reference>
<feature type="domain" description="Integrase catalytic" evidence="1">
    <location>
        <begin position="1"/>
        <end position="131"/>
    </location>
</feature>
<evidence type="ECO:0000259" key="1">
    <source>
        <dbReference type="PROSITE" id="PS50994"/>
    </source>
</evidence>
<dbReference type="Proteomes" id="UP000053780">
    <property type="component" value="Unassembled WGS sequence"/>
</dbReference>
<dbReference type="EMBL" id="KE646930">
    <property type="protein sequence ID" value="EQB62267.1"/>
    <property type="molecule type" value="Genomic_DNA"/>
</dbReference>
<dbReference type="Gene3D" id="3.30.420.10">
    <property type="entry name" value="Ribonuclease H-like superfamily/Ribonuclease H"/>
    <property type="match status" value="1"/>
</dbReference>
<dbReference type="GO" id="GO:0005634">
    <property type="term" value="C:nucleus"/>
    <property type="evidence" value="ECO:0007669"/>
    <property type="project" value="UniProtKB-ARBA"/>
</dbReference>
<organism evidence="2 3">
    <name type="scientific">Vairimorpha apis BRL 01</name>
    <dbReference type="NCBI Taxonomy" id="1037528"/>
    <lineage>
        <taxon>Eukaryota</taxon>
        <taxon>Fungi</taxon>
        <taxon>Fungi incertae sedis</taxon>
        <taxon>Microsporidia</taxon>
        <taxon>Nosematidae</taxon>
        <taxon>Vairimorpha</taxon>
    </lineage>
</organism>
<evidence type="ECO:0000313" key="3">
    <source>
        <dbReference type="Proteomes" id="UP000053780"/>
    </source>
</evidence>
<dbReference type="InterPro" id="IPR050951">
    <property type="entry name" value="Retrovirus_Pol_polyprotein"/>
</dbReference>
<dbReference type="PROSITE" id="PS50994">
    <property type="entry name" value="INTEGRASE"/>
    <property type="match status" value="1"/>
</dbReference>
<sequence length="240" mass="28052">MVDHYSKWSEVVPLESKDMESVARAIEESIIKKHGVPRIVLSDNGKEFKNSMTLELVRRYKFEWRYGSPYNPTTTGLVERFNRTLINKLKKITEYGKFDWGRCLRKANMSYSLSKHRAIGCSPFEFSYGEYISSMDEQEGLNRCKTDKDYRKDAKDTKAAYTKSYRKAQVNEQQLRKGDLVMYAQGGRNIGKLESKWSDIGNIIETNFNSYKILLRDGRVIVANKKHVRLLKREECCRQT</sequence>
<dbReference type="HOGENOM" id="CLU_1156681_0_0_1"/>
<dbReference type="PANTHER" id="PTHR37984">
    <property type="entry name" value="PROTEIN CBG26694"/>
    <property type="match status" value="1"/>
</dbReference>
<proteinExistence type="predicted"/>
<dbReference type="VEuPathDB" id="MicrosporidiaDB:NAPIS_ORF00156"/>
<dbReference type="InterPro" id="IPR012337">
    <property type="entry name" value="RNaseH-like_sf"/>
</dbReference>
<name>T0L443_9MICR</name>
<evidence type="ECO:0000313" key="2">
    <source>
        <dbReference type="EMBL" id="EQB62267.1"/>
    </source>
</evidence>
<gene>
    <name evidence="2" type="ORF">NAPIS_ORF00156</name>
</gene>
<protein>
    <submittedName>
        <fullName evidence="2">Zinc finger protein</fullName>
    </submittedName>
</protein>
<dbReference type="OrthoDB" id="2186513at2759"/>
<dbReference type="GO" id="GO:0015074">
    <property type="term" value="P:DNA integration"/>
    <property type="evidence" value="ECO:0007669"/>
    <property type="project" value="InterPro"/>
</dbReference>
<dbReference type="Pfam" id="PF00665">
    <property type="entry name" value="rve"/>
    <property type="match status" value="1"/>
</dbReference>
<keyword evidence="3" id="KW-1185">Reference proteome</keyword>
<dbReference type="AlphaFoldDB" id="T0L443"/>
<dbReference type="SUPFAM" id="SSF53098">
    <property type="entry name" value="Ribonuclease H-like"/>
    <property type="match status" value="1"/>
</dbReference>
<accession>T0L443</accession>
<dbReference type="InterPro" id="IPR001584">
    <property type="entry name" value="Integrase_cat-core"/>
</dbReference>